<dbReference type="InterPro" id="IPR004332">
    <property type="entry name" value="Transposase_MuDR"/>
</dbReference>
<comment type="caution">
    <text evidence="2">The sequence shown here is derived from an EMBL/GenBank/DDBJ whole genome shotgun (WGS) entry which is preliminary data.</text>
</comment>
<evidence type="ECO:0000259" key="1">
    <source>
        <dbReference type="Pfam" id="PF03108"/>
    </source>
</evidence>
<dbReference type="Proteomes" id="UP000187203">
    <property type="component" value="Unassembled WGS sequence"/>
</dbReference>
<evidence type="ECO:0000313" key="3">
    <source>
        <dbReference type="Proteomes" id="UP000187203"/>
    </source>
</evidence>
<keyword evidence="3" id="KW-1185">Reference proteome</keyword>
<sequence>MMDLWLKFREIKVFVELHVDEAMIVDDFLYLTNGGLNGECLLDCEKAQQCAGPSGNKPTAGGLLNDVGLGLGDGIYNDVGLGDGIYKDVGLGFQEGRADCIYNDVGDLSYTGEEAVNIEGGVAVDVEEVAEVNSEEEDANMEDDSEEEDVDWDENLKAYLVRTKAFTEEDHDPEGCLAREKIYESVKRGSRHKAIVPREEEGEDDVDSDPLEEIFRNIRDREVTAPDDEVVEVQRGYDSDNYLSNEARSLVNSDGDSDHDDATSRRSRYPRFNFNAAIPEFAKTMVFIDHEQFRSAIKKYSIASKKELRFVKNEPRRLRVKCKVTDSCPWRIYAAWNEEIRVVQVRKFNDEHTCHVDSWEKKMLVVMS</sequence>
<evidence type="ECO:0000313" key="2">
    <source>
        <dbReference type="EMBL" id="OMP03219.1"/>
    </source>
</evidence>
<organism evidence="2 3">
    <name type="scientific">Corchorus olitorius</name>
    <dbReference type="NCBI Taxonomy" id="93759"/>
    <lineage>
        <taxon>Eukaryota</taxon>
        <taxon>Viridiplantae</taxon>
        <taxon>Streptophyta</taxon>
        <taxon>Embryophyta</taxon>
        <taxon>Tracheophyta</taxon>
        <taxon>Spermatophyta</taxon>
        <taxon>Magnoliopsida</taxon>
        <taxon>eudicotyledons</taxon>
        <taxon>Gunneridae</taxon>
        <taxon>Pentapetalae</taxon>
        <taxon>rosids</taxon>
        <taxon>malvids</taxon>
        <taxon>Malvales</taxon>
        <taxon>Malvaceae</taxon>
        <taxon>Grewioideae</taxon>
        <taxon>Apeibeae</taxon>
        <taxon>Corchorus</taxon>
    </lineage>
</organism>
<name>A0A1R3K828_9ROSI</name>
<accession>A0A1R3K828</accession>
<dbReference type="STRING" id="93759.A0A1R3K828"/>
<reference evidence="3" key="1">
    <citation type="submission" date="2013-09" db="EMBL/GenBank/DDBJ databases">
        <title>Corchorus olitorius genome sequencing.</title>
        <authorList>
            <person name="Alam M."/>
            <person name="Haque M.S."/>
            <person name="Islam M.S."/>
            <person name="Emdad E.M."/>
            <person name="Islam M.M."/>
            <person name="Ahmed B."/>
            <person name="Halim A."/>
            <person name="Hossen Q.M.M."/>
            <person name="Hossain M.Z."/>
            <person name="Ahmed R."/>
            <person name="Khan M.M."/>
            <person name="Islam R."/>
            <person name="Rashid M.M."/>
            <person name="Khan S.A."/>
            <person name="Rahman M.S."/>
            <person name="Alam M."/>
            <person name="Yahiya A.S."/>
            <person name="Khan M.S."/>
            <person name="Azam M.S."/>
            <person name="Haque T."/>
            <person name="Lashkar M.Z.H."/>
            <person name="Akhand A.I."/>
            <person name="Morshed G."/>
            <person name="Roy S."/>
            <person name="Uddin K.S."/>
            <person name="Rabeya T."/>
            <person name="Hossain A.S."/>
            <person name="Chowdhury A."/>
            <person name="Snigdha A.R."/>
            <person name="Mortoza M.S."/>
            <person name="Matin S.A."/>
            <person name="Hoque S.M.E."/>
            <person name="Islam M.K."/>
            <person name="Roy D.K."/>
            <person name="Haider R."/>
            <person name="Moosa M.M."/>
            <person name="Elias S.M."/>
            <person name="Hasan A.M."/>
            <person name="Jahan S."/>
            <person name="Shafiuddin M."/>
            <person name="Mahmood N."/>
            <person name="Shommy N.S."/>
        </authorList>
    </citation>
    <scope>NUCLEOTIDE SEQUENCE [LARGE SCALE GENOMIC DNA]</scope>
    <source>
        <strain evidence="3">cv. O-4</strain>
    </source>
</reference>
<dbReference type="AlphaFoldDB" id="A0A1R3K828"/>
<dbReference type="EMBL" id="AWUE01014535">
    <property type="protein sequence ID" value="OMP03219.1"/>
    <property type="molecule type" value="Genomic_DNA"/>
</dbReference>
<proteinExistence type="predicted"/>
<dbReference type="OrthoDB" id="1000443at2759"/>
<feature type="domain" description="Transposase MuDR plant" evidence="1">
    <location>
        <begin position="286"/>
        <end position="344"/>
    </location>
</feature>
<protein>
    <submittedName>
        <fullName evidence="2">Transposase, MuDR, plant</fullName>
    </submittedName>
</protein>
<dbReference type="Pfam" id="PF03108">
    <property type="entry name" value="DBD_Tnp_Mut"/>
    <property type="match status" value="1"/>
</dbReference>
<gene>
    <name evidence="2" type="ORF">COLO4_10567</name>
</gene>